<comment type="caution">
    <text evidence="1">The sequence shown here is derived from an EMBL/GenBank/DDBJ whole genome shotgun (WGS) entry which is preliminary data.</text>
</comment>
<dbReference type="EMBL" id="JANPWB010000005">
    <property type="protein sequence ID" value="KAJ1186613.1"/>
    <property type="molecule type" value="Genomic_DNA"/>
</dbReference>
<evidence type="ECO:0008006" key="3">
    <source>
        <dbReference type="Google" id="ProtNLM"/>
    </source>
</evidence>
<evidence type="ECO:0000313" key="2">
    <source>
        <dbReference type="Proteomes" id="UP001066276"/>
    </source>
</evidence>
<reference evidence="1" key="1">
    <citation type="journal article" date="2022" name="bioRxiv">
        <title>Sequencing and chromosome-scale assembly of the giantPleurodeles waltlgenome.</title>
        <authorList>
            <person name="Brown T."/>
            <person name="Elewa A."/>
            <person name="Iarovenko S."/>
            <person name="Subramanian E."/>
            <person name="Araus A.J."/>
            <person name="Petzold A."/>
            <person name="Susuki M."/>
            <person name="Suzuki K.-i.T."/>
            <person name="Hayashi T."/>
            <person name="Toyoda A."/>
            <person name="Oliveira C."/>
            <person name="Osipova E."/>
            <person name="Leigh N.D."/>
            <person name="Simon A."/>
            <person name="Yun M.H."/>
        </authorList>
    </citation>
    <scope>NUCLEOTIDE SEQUENCE</scope>
    <source>
        <strain evidence="1">20211129_DDA</strain>
        <tissue evidence="1">Liver</tissue>
    </source>
</reference>
<dbReference type="Proteomes" id="UP001066276">
    <property type="component" value="Chromosome 3_1"/>
</dbReference>
<accession>A0AAV7UCN1</accession>
<evidence type="ECO:0000313" key="1">
    <source>
        <dbReference type="EMBL" id="KAJ1186613.1"/>
    </source>
</evidence>
<protein>
    <recommendedName>
        <fullName evidence="3">Secreted protein</fullName>
    </recommendedName>
</protein>
<gene>
    <name evidence="1" type="ORF">NDU88_003394</name>
</gene>
<dbReference type="AlphaFoldDB" id="A0AAV7UCN1"/>
<name>A0AAV7UCN1_PLEWA</name>
<organism evidence="1 2">
    <name type="scientific">Pleurodeles waltl</name>
    <name type="common">Iberian ribbed newt</name>
    <dbReference type="NCBI Taxonomy" id="8319"/>
    <lineage>
        <taxon>Eukaryota</taxon>
        <taxon>Metazoa</taxon>
        <taxon>Chordata</taxon>
        <taxon>Craniata</taxon>
        <taxon>Vertebrata</taxon>
        <taxon>Euteleostomi</taxon>
        <taxon>Amphibia</taxon>
        <taxon>Batrachia</taxon>
        <taxon>Caudata</taxon>
        <taxon>Salamandroidea</taxon>
        <taxon>Salamandridae</taxon>
        <taxon>Pleurodelinae</taxon>
        <taxon>Pleurodeles</taxon>
    </lineage>
</organism>
<sequence>MHARPQKYILLLCIYLIYSGERRSQGVMGITFSSSRGLCSATGGVVCLVQLSGARTLLPRRPESFHSGRCADISRASTTQDPPAAGFVTDEFYQASPLYVRGFCWLRSP</sequence>
<keyword evidence="2" id="KW-1185">Reference proteome</keyword>
<proteinExistence type="predicted"/>